<keyword evidence="2" id="KW-1185">Reference proteome</keyword>
<dbReference type="Proteomes" id="UP000239471">
    <property type="component" value="Unassembled WGS sequence"/>
</dbReference>
<proteinExistence type="predicted"/>
<evidence type="ECO:0000313" key="2">
    <source>
        <dbReference type="Proteomes" id="UP000239471"/>
    </source>
</evidence>
<dbReference type="EMBL" id="PVXQ01000017">
    <property type="protein sequence ID" value="PRR82344.1"/>
    <property type="molecule type" value="Genomic_DNA"/>
</dbReference>
<organism evidence="1 2">
    <name type="scientific">Clostridium vincentii</name>
    <dbReference type="NCBI Taxonomy" id="52704"/>
    <lineage>
        <taxon>Bacteria</taxon>
        <taxon>Bacillati</taxon>
        <taxon>Bacillota</taxon>
        <taxon>Clostridia</taxon>
        <taxon>Eubacteriales</taxon>
        <taxon>Clostridiaceae</taxon>
        <taxon>Clostridium</taxon>
    </lineage>
</organism>
<sequence>MNYITPVNSYLVLMPSGNIRGFKDVDHARGLIQEYYLKKTLSSIHNGEEGSQDMHEDFNDIGIVAGVEDGECQIYNLDDFMDKIRNSDIFQEEKDELISELLKENIKLNVYDYGVYDLLSDVDVELS</sequence>
<protein>
    <submittedName>
        <fullName evidence="1">Uncharacterized protein</fullName>
    </submittedName>
</protein>
<name>A0A2T0BEN3_9CLOT</name>
<evidence type="ECO:0000313" key="1">
    <source>
        <dbReference type="EMBL" id="PRR82344.1"/>
    </source>
</evidence>
<reference evidence="1 2" key="1">
    <citation type="submission" date="2018-03" db="EMBL/GenBank/DDBJ databases">
        <title>Genome sequence of Clostridium vincentii DSM 10228.</title>
        <authorList>
            <person name="Poehlein A."/>
            <person name="Daniel R."/>
        </authorList>
    </citation>
    <scope>NUCLEOTIDE SEQUENCE [LARGE SCALE GENOMIC DNA]</scope>
    <source>
        <strain evidence="1 2">DSM 10228</strain>
    </source>
</reference>
<gene>
    <name evidence="1" type="ORF">CLVI_18500</name>
</gene>
<comment type="caution">
    <text evidence="1">The sequence shown here is derived from an EMBL/GenBank/DDBJ whole genome shotgun (WGS) entry which is preliminary data.</text>
</comment>
<dbReference type="OrthoDB" id="1920995at2"/>
<dbReference type="AlphaFoldDB" id="A0A2T0BEN3"/>
<dbReference type="RefSeq" id="WP_106059826.1">
    <property type="nucleotide sequence ID" value="NZ_PVXQ01000017.1"/>
</dbReference>
<accession>A0A2T0BEN3</accession>